<keyword evidence="3" id="KW-0862">Zinc</keyword>
<dbReference type="AlphaFoldDB" id="A0AAU9TZL6"/>
<protein>
    <recommendedName>
        <fullName evidence="6">THAP-type domain-containing protein</fullName>
    </recommendedName>
</protein>
<dbReference type="EMBL" id="CAKOGL010000012">
    <property type="protein sequence ID" value="CAH2092626.1"/>
    <property type="molecule type" value="Genomic_DNA"/>
</dbReference>
<gene>
    <name evidence="7" type="ORF">EEDITHA_LOCUS8370</name>
</gene>
<evidence type="ECO:0000259" key="6">
    <source>
        <dbReference type="PROSITE" id="PS50950"/>
    </source>
</evidence>
<dbReference type="InterPro" id="IPR006612">
    <property type="entry name" value="THAP_Znf"/>
</dbReference>
<organism evidence="7 8">
    <name type="scientific">Euphydryas editha</name>
    <name type="common">Edith's checkerspot</name>
    <dbReference type="NCBI Taxonomy" id="104508"/>
    <lineage>
        <taxon>Eukaryota</taxon>
        <taxon>Metazoa</taxon>
        <taxon>Ecdysozoa</taxon>
        <taxon>Arthropoda</taxon>
        <taxon>Hexapoda</taxon>
        <taxon>Insecta</taxon>
        <taxon>Pterygota</taxon>
        <taxon>Neoptera</taxon>
        <taxon>Endopterygota</taxon>
        <taxon>Lepidoptera</taxon>
        <taxon>Glossata</taxon>
        <taxon>Ditrysia</taxon>
        <taxon>Papilionoidea</taxon>
        <taxon>Nymphalidae</taxon>
        <taxon>Nymphalinae</taxon>
        <taxon>Euphydryas</taxon>
    </lineage>
</organism>
<dbReference type="GO" id="GO:0008270">
    <property type="term" value="F:zinc ion binding"/>
    <property type="evidence" value="ECO:0007669"/>
    <property type="project" value="UniProtKB-KW"/>
</dbReference>
<dbReference type="GO" id="GO:0003677">
    <property type="term" value="F:DNA binding"/>
    <property type="evidence" value="ECO:0007669"/>
    <property type="project" value="UniProtKB-UniRule"/>
</dbReference>
<keyword evidence="4 5" id="KW-0238">DNA-binding</keyword>
<accession>A0AAU9TZL6</accession>
<proteinExistence type="predicted"/>
<evidence type="ECO:0000256" key="4">
    <source>
        <dbReference type="ARBA" id="ARBA00023125"/>
    </source>
</evidence>
<sequence length="362" mass="42542">MEKKISYRYCIVPLCTNTTVSTPEKYFFHVPNDKKLRNKWCKLMRREKVLSTKTSRHCCEDHFNIESDTENHMKWKLCGGTLKLNQGAVPTKFECQKMKRTATVSRPGYDKRQRIDFFESLLTKEVRPSVAQKEIEFISFDNPPMELNELNNPLSIDNTHQIVLPATKIKKTSDKKIQVEQQKKNVQTQTIKNRKNVKEALSLELDASFECDKMDCTSDSSSYSDSIERYEVYTDNYTNTRLKIEYHSKLYLGITKESYFVISLLEENTKCPLLHILITLKKIKLNDSYQRLEIDFNTKNISRIFRKTVVLLANCLKQLSYFPKNDAVKEKLPLPFRRRYNKTKYARNVNSGGMIVEQPWHD</sequence>
<evidence type="ECO:0000256" key="5">
    <source>
        <dbReference type="PROSITE-ProRule" id="PRU00309"/>
    </source>
</evidence>
<dbReference type="Proteomes" id="UP001153954">
    <property type="component" value="Unassembled WGS sequence"/>
</dbReference>
<name>A0AAU9TZL6_EUPED</name>
<dbReference type="SUPFAM" id="SSF57716">
    <property type="entry name" value="Glucocorticoid receptor-like (DNA-binding domain)"/>
    <property type="match status" value="1"/>
</dbReference>
<reference evidence="7" key="1">
    <citation type="submission" date="2022-03" db="EMBL/GenBank/DDBJ databases">
        <authorList>
            <person name="Tunstrom K."/>
        </authorList>
    </citation>
    <scope>NUCLEOTIDE SEQUENCE</scope>
</reference>
<keyword evidence="1" id="KW-0479">Metal-binding</keyword>
<keyword evidence="8" id="KW-1185">Reference proteome</keyword>
<evidence type="ECO:0000256" key="3">
    <source>
        <dbReference type="ARBA" id="ARBA00022833"/>
    </source>
</evidence>
<dbReference type="PROSITE" id="PS50950">
    <property type="entry name" value="ZF_THAP"/>
    <property type="match status" value="1"/>
</dbReference>
<evidence type="ECO:0000313" key="7">
    <source>
        <dbReference type="EMBL" id="CAH2092626.1"/>
    </source>
</evidence>
<dbReference type="Pfam" id="PF05485">
    <property type="entry name" value="THAP"/>
    <property type="match status" value="1"/>
</dbReference>
<dbReference type="SMART" id="SM00980">
    <property type="entry name" value="THAP"/>
    <property type="match status" value="1"/>
</dbReference>
<evidence type="ECO:0000256" key="1">
    <source>
        <dbReference type="ARBA" id="ARBA00022723"/>
    </source>
</evidence>
<keyword evidence="2 5" id="KW-0863">Zinc-finger</keyword>
<dbReference type="PANTHER" id="PTHR23080:SF139">
    <property type="entry name" value="DDE TNP4 DOMAIN-CONTAINING PROTEIN"/>
    <property type="match status" value="1"/>
</dbReference>
<evidence type="ECO:0000256" key="2">
    <source>
        <dbReference type="ARBA" id="ARBA00022771"/>
    </source>
</evidence>
<evidence type="ECO:0000313" key="8">
    <source>
        <dbReference type="Proteomes" id="UP001153954"/>
    </source>
</evidence>
<comment type="caution">
    <text evidence="7">The sequence shown here is derived from an EMBL/GenBank/DDBJ whole genome shotgun (WGS) entry which is preliminary data.</text>
</comment>
<feature type="domain" description="THAP-type" evidence="6">
    <location>
        <begin position="5"/>
        <end position="93"/>
    </location>
</feature>
<dbReference type="PANTHER" id="PTHR23080">
    <property type="entry name" value="THAP DOMAIN PROTEIN"/>
    <property type="match status" value="1"/>
</dbReference>